<proteinExistence type="predicted"/>
<dbReference type="InterPro" id="IPR032687">
    <property type="entry name" value="AraC-type_N"/>
</dbReference>
<dbReference type="Proteomes" id="UP000199524">
    <property type="component" value="Chromosome I"/>
</dbReference>
<evidence type="ECO:0000256" key="3">
    <source>
        <dbReference type="ARBA" id="ARBA00023163"/>
    </source>
</evidence>
<dbReference type="InterPro" id="IPR009057">
    <property type="entry name" value="Homeodomain-like_sf"/>
</dbReference>
<dbReference type="Pfam" id="PF12833">
    <property type="entry name" value="HTH_18"/>
    <property type="match status" value="1"/>
</dbReference>
<accession>A0A1H1SGI0</accession>
<evidence type="ECO:0000313" key="6">
    <source>
        <dbReference type="Proteomes" id="UP000199524"/>
    </source>
</evidence>
<dbReference type="InterPro" id="IPR018060">
    <property type="entry name" value="HTH_AraC"/>
</dbReference>
<dbReference type="GO" id="GO:0000976">
    <property type="term" value="F:transcription cis-regulatory region binding"/>
    <property type="evidence" value="ECO:0007669"/>
    <property type="project" value="TreeGrafter"/>
</dbReference>
<name>A0A1H1SGI0_9PSED</name>
<dbReference type="PANTHER" id="PTHR47894">
    <property type="entry name" value="HTH-TYPE TRANSCRIPTIONAL REGULATOR GADX"/>
    <property type="match status" value="1"/>
</dbReference>
<dbReference type="Gene3D" id="1.10.10.60">
    <property type="entry name" value="Homeodomain-like"/>
    <property type="match status" value="1"/>
</dbReference>
<sequence length="336" mass="36936">MSTIAPSCAQVVLRLKELAPPTSHQVDSLYVGLSGMAADGHRVNVEDISSFVDCLQAEAEYPDIGLGCYELFHPGQLHSQLYPMMSSATLGEALTMLARYSSLLSDGVPMVILEEADSYSIVFLRLELLGLCRSYIDCFLSTIMAIAHWLHPLHRVVPVAATFSYDAPPDRTGLEALFGKNLTFSSLVNKVTFSARDWHQKLSTASTELKLHHESLVNSELQQFAVKVSSVVKNHIVVGLAKGIVVSLEGIASVLNLSPRMLRNRLDEELTGFRELLDECRFQLARHLIAATDQSSATIAQTLGFNEVSSFYRACNRWFGCSPGSYRLKSAPRAIG</sequence>
<dbReference type="Pfam" id="PF12625">
    <property type="entry name" value="Arabinose_bd"/>
    <property type="match status" value="1"/>
</dbReference>
<dbReference type="SUPFAM" id="SSF46689">
    <property type="entry name" value="Homeodomain-like"/>
    <property type="match status" value="1"/>
</dbReference>
<evidence type="ECO:0000256" key="2">
    <source>
        <dbReference type="ARBA" id="ARBA00023125"/>
    </source>
</evidence>
<dbReference type="RefSeq" id="WP_090203937.1">
    <property type="nucleotide sequence ID" value="NZ_LT629777.1"/>
</dbReference>
<feature type="domain" description="HTH araC/xylS-type" evidence="4">
    <location>
        <begin position="230"/>
        <end position="329"/>
    </location>
</feature>
<organism evidence="5 6">
    <name type="scientific">Pseudomonas asplenii</name>
    <dbReference type="NCBI Taxonomy" id="53407"/>
    <lineage>
        <taxon>Bacteria</taxon>
        <taxon>Pseudomonadati</taxon>
        <taxon>Pseudomonadota</taxon>
        <taxon>Gammaproteobacteria</taxon>
        <taxon>Pseudomonadales</taxon>
        <taxon>Pseudomonadaceae</taxon>
        <taxon>Pseudomonas</taxon>
    </lineage>
</organism>
<keyword evidence="2 5" id="KW-0238">DNA-binding</keyword>
<keyword evidence="6" id="KW-1185">Reference proteome</keyword>
<evidence type="ECO:0000256" key="1">
    <source>
        <dbReference type="ARBA" id="ARBA00023015"/>
    </source>
</evidence>
<evidence type="ECO:0000313" key="5">
    <source>
        <dbReference type="EMBL" id="SDS47031.1"/>
    </source>
</evidence>
<keyword evidence="1" id="KW-0805">Transcription regulation</keyword>
<dbReference type="AlphaFoldDB" id="A0A1H1SGI0"/>
<dbReference type="GO" id="GO:0005829">
    <property type="term" value="C:cytosol"/>
    <property type="evidence" value="ECO:0007669"/>
    <property type="project" value="TreeGrafter"/>
</dbReference>
<reference evidence="6" key="1">
    <citation type="submission" date="2016-10" db="EMBL/GenBank/DDBJ databases">
        <authorList>
            <person name="Varghese N."/>
            <person name="Submissions S."/>
        </authorList>
    </citation>
    <scope>NUCLEOTIDE SEQUENCE [LARGE SCALE GENOMIC DNA]</scope>
    <source>
        <strain evidence="6">ATCC 23835</strain>
    </source>
</reference>
<dbReference type="SMART" id="SM00342">
    <property type="entry name" value="HTH_ARAC"/>
    <property type="match status" value="1"/>
</dbReference>
<dbReference type="PROSITE" id="PS01124">
    <property type="entry name" value="HTH_ARAC_FAMILY_2"/>
    <property type="match status" value="1"/>
</dbReference>
<keyword evidence="3" id="KW-0804">Transcription</keyword>
<protein>
    <submittedName>
        <fullName evidence="5">AraC-type DNA-binding protein</fullName>
    </submittedName>
</protein>
<dbReference type="GeneID" id="300206691"/>
<dbReference type="GO" id="GO:0003700">
    <property type="term" value="F:DNA-binding transcription factor activity"/>
    <property type="evidence" value="ECO:0007669"/>
    <property type="project" value="InterPro"/>
</dbReference>
<gene>
    <name evidence="5" type="ORF">SAMN05216598_1690</name>
</gene>
<evidence type="ECO:0000259" key="4">
    <source>
        <dbReference type="PROSITE" id="PS01124"/>
    </source>
</evidence>
<dbReference type="PANTHER" id="PTHR47894:SF1">
    <property type="entry name" value="HTH-TYPE TRANSCRIPTIONAL REGULATOR VQSM"/>
    <property type="match status" value="1"/>
</dbReference>
<dbReference type="EMBL" id="LT629777">
    <property type="protein sequence ID" value="SDS47031.1"/>
    <property type="molecule type" value="Genomic_DNA"/>
</dbReference>